<dbReference type="EMBL" id="ML995735">
    <property type="protein sequence ID" value="KAF2135079.1"/>
    <property type="molecule type" value="Genomic_DNA"/>
</dbReference>
<accession>A0A6A6ASZ5</accession>
<protein>
    <submittedName>
        <fullName evidence="1">Uncharacterized protein</fullName>
    </submittedName>
</protein>
<evidence type="ECO:0000313" key="1">
    <source>
        <dbReference type="EMBL" id="KAF2135079.1"/>
    </source>
</evidence>
<gene>
    <name evidence="1" type="ORF">K452DRAFT_97443</name>
</gene>
<dbReference type="AlphaFoldDB" id="A0A6A6ASZ5"/>
<dbReference type="Proteomes" id="UP000799438">
    <property type="component" value="Unassembled WGS sequence"/>
</dbReference>
<evidence type="ECO:0000313" key="2">
    <source>
        <dbReference type="Proteomes" id="UP000799438"/>
    </source>
</evidence>
<dbReference type="GeneID" id="54304885"/>
<name>A0A6A6ASZ5_9PEZI</name>
<reference evidence="1" key="1">
    <citation type="journal article" date="2020" name="Stud. Mycol.">
        <title>101 Dothideomycetes genomes: a test case for predicting lifestyles and emergence of pathogens.</title>
        <authorList>
            <person name="Haridas S."/>
            <person name="Albert R."/>
            <person name="Binder M."/>
            <person name="Bloem J."/>
            <person name="Labutti K."/>
            <person name="Salamov A."/>
            <person name="Andreopoulos B."/>
            <person name="Baker S."/>
            <person name="Barry K."/>
            <person name="Bills G."/>
            <person name="Bluhm B."/>
            <person name="Cannon C."/>
            <person name="Castanera R."/>
            <person name="Culley D."/>
            <person name="Daum C."/>
            <person name="Ezra D."/>
            <person name="Gonzalez J."/>
            <person name="Henrissat B."/>
            <person name="Kuo A."/>
            <person name="Liang C."/>
            <person name="Lipzen A."/>
            <person name="Lutzoni F."/>
            <person name="Magnuson J."/>
            <person name="Mondo S."/>
            <person name="Nolan M."/>
            <person name="Ohm R."/>
            <person name="Pangilinan J."/>
            <person name="Park H.-J."/>
            <person name="Ramirez L."/>
            <person name="Alfaro M."/>
            <person name="Sun H."/>
            <person name="Tritt A."/>
            <person name="Yoshinaga Y."/>
            <person name="Zwiers L.-H."/>
            <person name="Turgeon B."/>
            <person name="Goodwin S."/>
            <person name="Spatafora J."/>
            <person name="Crous P."/>
            <person name="Grigoriev I."/>
        </authorList>
    </citation>
    <scope>NUCLEOTIDE SEQUENCE</scope>
    <source>
        <strain evidence="1">CBS 121167</strain>
    </source>
</reference>
<sequence>MQHRQALIPGTYTISSYGARLASLPSCEPATAGLTNTVHEWVGSTTINANTEKSN</sequence>
<organism evidence="1 2">
    <name type="scientific">Aplosporella prunicola CBS 121167</name>
    <dbReference type="NCBI Taxonomy" id="1176127"/>
    <lineage>
        <taxon>Eukaryota</taxon>
        <taxon>Fungi</taxon>
        <taxon>Dikarya</taxon>
        <taxon>Ascomycota</taxon>
        <taxon>Pezizomycotina</taxon>
        <taxon>Dothideomycetes</taxon>
        <taxon>Dothideomycetes incertae sedis</taxon>
        <taxon>Botryosphaeriales</taxon>
        <taxon>Aplosporellaceae</taxon>
        <taxon>Aplosporella</taxon>
    </lineage>
</organism>
<keyword evidence="2" id="KW-1185">Reference proteome</keyword>
<dbReference type="RefSeq" id="XP_033390798.1">
    <property type="nucleotide sequence ID" value="XM_033547378.1"/>
</dbReference>
<proteinExistence type="predicted"/>